<feature type="chain" id="PRO_5021026506" evidence="2">
    <location>
        <begin position="26"/>
        <end position="120"/>
    </location>
</feature>
<reference evidence="3 4" key="1">
    <citation type="journal article" date="2015" name="Stand. Genomic Sci.">
        <title>Genomic Encyclopedia of Bacterial and Archaeal Type Strains, Phase III: the genomes of soil and plant-associated and newly described type strains.</title>
        <authorList>
            <person name="Whitman W.B."/>
            <person name="Woyke T."/>
            <person name="Klenk H.P."/>
            <person name="Zhou Y."/>
            <person name="Lilburn T.G."/>
            <person name="Beck B.J."/>
            <person name="De Vos P."/>
            <person name="Vandamme P."/>
            <person name="Eisen J.A."/>
            <person name="Garrity G."/>
            <person name="Hugenholtz P."/>
            <person name="Kyrpides N.C."/>
        </authorList>
    </citation>
    <scope>NUCLEOTIDE SEQUENCE [LARGE SCALE GENOMIC DNA]</scope>
    <source>
        <strain evidence="3 4">ASC-9842</strain>
    </source>
</reference>
<gene>
    <name evidence="3" type="ORF">EV147_3588</name>
</gene>
<accession>A0A4V2FGC2</accession>
<organism evidence="3 4">
    <name type="scientific">Cupriavidus agavae</name>
    <dbReference type="NCBI Taxonomy" id="1001822"/>
    <lineage>
        <taxon>Bacteria</taxon>
        <taxon>Pseudomonadati</taxon>
        <taxon>Pseudomonadota</taxon>
        <taxon>Betaproteobacteria</taxon>
        <taxon>Burkholderiales</taxon>
        <taxon>Burkholderiaceae</taxon>
        <taxon>Cupriavidus</taxon>
    </lineage>
</organism>
<dbReference type="Proteomes" id="UP000291078">
    <property type="component" value="Unassembled WGS sequence"/>
</dbReference>
<proteinExistence type="predicted"/>
<evidence type="ECO:0000313" key="4">
    <source>
        <dbReference type="Proteomes" id="UP000291078"/>
    </source>
</evidence>
<feature type="compositionally biased region" description="Polar residues" evidence="1">
    <location>
        <begin position="45"/>
        <end position="58"/>
    </location>
</feature>
<comment type="caution">
    <text evidence="3">The sequence shown here is derived from an EMBL/GenBank/DDBJ whole genome shotgun (WGS) entry which is preliminary data.</text>
</comment>
<name>A0A4V2FGC2_9BURK</name>
<dbReference type="AlphaFoldDB" id="A0A4V2FGC2"/>
<evidence type="ECO:0000256" key="1">
    <source>
        <dbReference type="SAM" id="MobiDB-lite"/>
    </source>
</evidence>
<protein>
    <submittedName>
        <fullName evidence="3">Uncharacterized protein</fullName>
    </submittedName>
</protein>
<sequence>MRKFFAVLAAGGCIGLSGVAFDAMAQGKLPEPIVAPAPPRMLDPATSTVDDPGATLSTSQREHCRQLLDKINALPAGPQWSQGQSSVTTADGRTYSTLERAPDRKRLEEAFRQECAQEKK</sequence>
<feature type="region of interest" description="Disordered" evidence="1">
    <location>
        <begin position="75"/>
        <end position="106"/>
    </location>
</feature>
<feature type="compositionally biased region" description="Polar residues" evidence="1">
    <location>
        <begin position="79"/>
        <end position="97"/>
    </location>
</feature>
<evidence type="ECO:0000313" key="3">
    <source>
        <dbReference type="EMBL" id="RZT36269.1"/>
    </source>
</evidence>
<dbReference type="EMBL" id="SGXM01000005">
    <property type="protein sequence ID" value="RZT36269.1"/>
    <property type="molecule type" value="Genomic_DNA"/>
</dbReference>
<feature type="region of interest" description="Disordered" evidence="1">
    <location>
        <begin position="38"/>
        <end position="58"/>
    </location>
</feature>
<evidence type="ECO:0000256" key="2">
    <source>
        <dbReference type="SAM" id="SignalP"/>
    </source>
</evidence>
<keyword evidence="4" id="KW-1185">Reference proteome</keyword>
<keyword evidence="2" id="KW-0732">Signal</keyword>
<feature type="signal peptide" evidence="2">
    <location>
        <begin position="1"/>
        <end position="25"/>
    </location>
</feature>